<protein>
    <submittedName>
        <fullName evidence="1">Heterokaryon incompatibility protein</fullName>
    </submittedName>
</protein>
<keyword evidence="2" id="KW-1185">Reference proteome</keyword>
<accession>A0A166X9D3</accession>
<organism evidence="1 2">
    <name type="scientific">Colletotrichum tofieldiae</name>
    <dbReference type="NCBI Taxonomy" id="708197"/>
    <lineage>
        <taxon>Eukaryota</taxon>
        <taxon>Fungi</taxon>
        <taxon>Dikarya</taxon>
        <taxon>Ascomycota</taxon>
        <taxon>Pezizomycotina</taxon>
        <taxon>Sordariomycetes</taxon>
        <taxon>Hypocreomycetidae</taxon>
        <taxon>Glomerellales</taxon>
        <taxon>Glomerellaceae</taxon>
        <taxon>Colletotrichum</taxon>
        <taxon>Colletotrichum spaethianum species complex</taxon>
    </lineage>
</organism>
<sequence length="599" mass="68228">MRVVSISTWARTEGTFCEGVGKTTADTLRCPQTNSISDMFLDSNKKLVYHPSRGWLSLQECVWKSPNALKNATALADVYPECCDFFQTYLKVQDAGIPELIEELKRLSNIPKISRELQVMKSTILILCDYLAKDDSDTKKKDEVRRLKIFPMMKSSLHSHGSNGTVYKSLDDTWYIADRTTLKSAFLGKVQILDFDVKDVDQLLPLINWLGLENIRLSEAVDECTISTGSAVIQHDWSLSMQKRVQFLLLLGDRADDEPDRTLPPVDVWKVTGLEVRRTIGDIQGDYGHGHISIKETDSRINVFVLGHPFENSPPQVDVELSTFFMRWCSIKDAAQYQLVSLILRTALHEIRGILEDHNIRCPFSEDTNISADCVVSVAERQREIERTKSYDTTASSVRLGIDRVADTWIPSSRYTAVTNAREDTLAQAKERFKDIGRQAEAVVDGFFKTRIPDWNSKVHWTSHLREHFGHPAFLGNESTTADFTYIDEEGKHMLPELQKLGIFQGNRVRHAIRYHFEVKGTVFGCDEAFHLSQKQMELARKYALGRCAIPTDVFIIARVCNVEKKPTLKFYPDPWTKIFKGKLFMTASDNAYLINPLN</sequence>
<dbReference type="EMBL" id="LFIV01000015">
    <property type="protein sequence ID" value="KZL76381.1"/>
    <property type="molecule type" value="Genomic_DNA"/>
</dbReference>
<dbReference type="Proteomes" id="UP000076552">
    <property type="component" value="Unassembled WGS sequence"/>
</dbReference>
<gene>
    <name evidence="1" type="ORF">CT0861_08074</name>
</gene>
<evidence type="ECO:0000313" key="1">
    <source>
        <dbReference type="EMBL" id="KZL76381.1"/>
    </source>
</evidence>
<proteinExistence type="predicted"/>
<name>A0A166X9D3_9PEZI</name>
<dbReference type="STRING" id="708197.A0A166X9D3"/>
<evidence type="ECO:0000313" key="2">
    <source>
        <dbReference type="Proteomes" id="UP000076552"/>
    </source>
</evidence>
<comment type="caution">
    <text evidence="1">The sequence shown here is derived from an EMBL/GenBank/DDBJ whole genome shotgun (WGS) entry which is preliminary data.</text>
</comment>
<reference evidence="1 2" key="1">
    <citation type="submission" date="2015-06" db="EMBL/GenBank/DDBJ databases">
        <title>Survival trade-offs in plant roots during colonization by closely related pathogenic and mutualistic fungi.</title>
        <authorList>
            <person name="Hacquard S."/>
            <person name="Kracher B."/>
            <person name="Hiruma K."/>
            <person name="Weinman A."/>
            <person name="Muench P."/>
            <person name="Garrido Oter R."/>
            <person name="Ver Loren van Themaat E."/>
            <person name="Dallerey J.-F."/>
            <person name="Damm U."/>
            <person name="Henrissat B."/>
            <person name="Lespinet O."/>
            <person name="Thon M."/>
            <person name="Kemen E."/>
            <person name="McHardy A.C."/>
            <person name="Schulze-Lefert P."/>
            <person name="O'Connell R.J."/>
        </authorList>
    </citation>
    <scope>NUCLEOTIDE SEQUENCE [LARGE SCALE GENOMIC DNA]</scope>
    <source>
        <strain evidence="1 2">0861</strain>
    </source>
</reference>
<dbReference type="AlphaFoldDB" id="A0A166X9D3"/>